<reference evidence="2 3" key="1">
    <citation type="submission" date="2023-04" db="EMBL/GenBank/DDBJ databases">
        <title>A novel species of the genus Streptomyces: Streptomyces pakalii sp. nov. isolated from a Mexican soil jungle.</title>
        <authorList>
            <person name="Chavez-Hernandez M.A."/>
            <person name="Ortiz-Alvarez J."/>
            <person name="Villa-Tanaca L."/>
            <person name="Hernandez-Rodriguez C."/>
        </authorList>
    </citation>
    <scope>NUCLEOTIDE SEQUENCE [LARGE SCALE GENOMIC DNA]</scope>
    <source>
        <strain evidence="2 3">ENCB-J15</strain>
    </source>
</reference>
<protein>
    <submittedName>
        <fullName evidence="2">Uncharacterized protein</fullName>
    </submittedName>
</protein>
<accession>A0ABT7DCQ7</accession>
<dbReference type="RefSeq" id="WP_283896685.1">
    <property type="nucleotide sequence ID" value="NZ_JARWAF010000009.1"/>
</dbReference>
<evidence type="ECO:0000313" key="3">
    <source>
        <dbReference type="Proteomes" id="UP001237194"/>
    </source>
</evidence>
<name>A0ABT7DCQ7_9ACTN</name>
<feature type="compositionally biased region" description="Basic and acidic residues" evidence="1">
    <location>
        <begin position="24"/>
        <end position="42"/>
    </location>
</feature>
<dbReference type="EMBL" id="JARWAF010000009">
    <property type="protein sequence ID" value="MDJ1642737.1"/>
    <property type="molecule type" value="Genomic_DNA"/>
</dbReference>
<sequence length="86" mass="9211">MSSERHEPFPVQTCPHQPAVVQADEARDKTTAPEAPEGRDDEPQAGTERDEDMPVAPKLAGHPGELTDRFGHASTHLFGSGASLPL</sequence>
<comment type="caution">
    <text evidence="2">The sequence shown here is derived from an EMBL/GenBank/DDBJ whole genome shotgun (WGS) entry which is preliminary data.</text>
</comment>
<gene>
    <name evidence="2" type="ORF">P5W92_20335</name>
</gene>
<proteinExistence type="predicted"/>
<keyword evidence="3" id="KW-1185">Reference proteome</keyword>
<evidence type="ECO:0000256" key="1">
    <source>
        <dbReference type="SAM" id="MobiDB-lite"/>
    </source>
</evidence>
<evidence type="ECO:0000313" key="2">
    <source>
        <dbReference type="EMBL" id="MDJ1642737.1"/>
    </source>
</evidence>
<dbReference type="Proteomes" id="UP001237194">
    <property type="component" value="Unassembled WGS sequence"/>
</dbReference>
<feature type="region of interest" description="Disordered" evidence="1">
    <location>
        <begin position="1"/>
        <end position="86"/>
    </location>
</feature>
<organism evidence="2 3">
    <name type="scientific">Streptomyces pakalii</name>
    <dbReference type="NCBI Taxonomy" id="3036494"/>
    <lineage>
        <taxon>Bacteria</taxon>
        <taxon>Bacillati</taxon>
        <taxon>Actinomycetota</taxon>
        <taxon>Actinomycetes</taxon>
        <taxon>Kitasatosporales</taxon>
        <taxon>Streptomycetaceae</taxon>
        <taxon>Streptomyces</taxon>
    </lineage>
</organism>